<feature type="compositionally biased region" description="Low complexity" evidence="1">
    <location>
        <begin position="134"/>
        <end position="145"/>
    </location>
</feature>
<organism evidence="2 3">
    <name type="scientific">Gordonia phage Ranch</name>
    <dbReference type="NCBI Taxonomy" id="2599848"/>
    <lineage>
        <taxon>Viruses</taxon>
        <taxon>Duplodnaviria</taxon>
        <taxon>Heunggongvirae</taxon>
        <taxon>Uroviricota</taxon>
        <taxon>Caudoviricetes</taxon>
        <taxon>Dovevirinae</taxon>
        <taxon>Lambovirus</taxon>
        <taxon>Lambovirus ranch</taxon>
    </lineage>
</organism>
<keyword evidence="3" id="KW-1185">Reference proteome</keyword>
<dbReference type="RefSeq" id="YP_009852483.1">
    <property type="nucleotide sequence ID" value="NC_048813.1"/>
</dbReference>
<feature type="compositionally biased region" description="Gly residues" evidence="1">
    <location>
        <begin position="124"/>
        <end position="133"/>
    </location>
</feature>
<protein>
    <submittedName>
        <fullName evidence="2">Uncharacterized protein</fullName>
    </submittedName>
</protein>
<dbReference type="KEGG" id="vg:55623113"/>
<accession>A0A5J6TUH9</accession>
<proteinExistence type="predicted"/>
<sequence>MAAPIEAGSRTTTGSYTLPVPSWSDVMDFVIVSGGRKGSDGTPYVSGSRGDNGDVLFGSVKVRPGLSLVCFVGGSDQATTINFVSATMNADSGPEKSSNTVTLTGALEGDPAVPTTWAVDIGTRGNGGAGGAKGDFTTTPSTPGEPGSPGTGGGIFWRFRQAAQVPRLGLIRAQDVKIQNKQVQAIYVGTKKVWDKSLN</sequence>
<reference evidence="2 3" key="1">
    <citation type="submission" date="2019-07" db="EMBL/GenBank/DDBJ databases">
        <authorList>
            <person name="Fryberger R.B."/>
            <person name="Stoner T.H."/>
            <person name="Garlena R.A."/>
            <person name="Russell D.A."/>
            <person name="Pope W.H."/>
            <person name="Jacobs-Sera D."/>
            <person name="Hatfull G.F."/>
        </authorList>
    </citation>
    <scope>NUCLEOTIDE SEQUENCE [LARGE SCALE GENOMIC DNA]</scope>
</reference>
<evidence type="ECO:0000313" key="2">
    <source>
        <dbReference type="EMBL" id="QFG12342.1"/>
    </source>
</evidence>
<dbReference type="GeneID" id="55623113"/>
<evidence type="ECO:0000313" key="3">
    <source>
        <dbReference type="Proteomes" id="UP000325813"/>
    </source>
</evidence>
<dbReference type="Proteomes" id="UP000325813">
    <property type="component" value="Segment"/>
</dbReference>
<gene>
    <name evidence="2" type="primary">31</name>
    <name evidence="2" type="ORF">PBI_RANCH_31</name>
</gene>
<evidence type="ECO:0000256" key="1">
    <source>
        <dbReference type="SAM" id="MobiDB-lite"/>
    </source>
</evidence>
<dbReference type="EMBL" id="MN234207">
    <property type="protein sequence ID" value="QFG12342.1"/>
    <property type="molecule type" value="Genomic_DNA"/>
</dbReference>
<name>A0A5J6TUH9_9CAUD</name>
<feature type="region of interest" description="Disordered" evidence="1">
    <location>
        <begin position="124"/>
        <end position="151"/>
    </location>
</feature>